<dbReference type="Pfam" id="PF25873">
    <property type="entry name" value="WHD_MalT"/>
    <property type="match status" value="1"/>
</dbReference>
<organism evidence="6 7">
    <name type="scientific">Povalibacter uvarum</name>
    <dbReference type="NCBI Taxonomy" id="732238"/>
    <lineage>
        <taxon>Bacteria</taxon>
        <taxon>Pseudomonadati</taxon>
        <taxon>Pseudomonadota</taxon>
        <taxon>Gammaproteobacteria</taxon>
        <taxon>Steroidobacterales</taxon>
        <taxon>Steroidobacteraceae</taxon>
        <taxon>Povalibacter</taxon>
    </lineage>
</organism>
<dbReference type="Gene3D" id="3.40.50.300">
    <property type="entry name" value="P-loop containing nucleotide triphosphate hydrolases"/>
    <property type="match status" value="1"/>
</dbReference>
<name>A0A841HJ09_9GAMM</name>
<reference evidence="6 7" key="1">
    <citation type="submission" date="2020-08" db="EMBL/GenBank/DDBJ databases">
        <title>Genomic Encyclopedia of Type Strains, Phase IV (KMG-IV): sequencing the most valuable type-strain genomes for metagenomic binning, comparative biology and taxonomic classification.</title>
        <authorList>
            <person name="Goeker M."/>
        </authorList>
    </citation>
    <scope>NUCLEOTIDE SEQUENCE [LARGE SCALE GENOMIC DNA]</scope>
    <source>
        <strain evidence="6 7">DSM 26723</strain>
    </source>
</reference>
<dbReference type="SUPFAM" id="SSF48452">
    <property type="entry name" value="TPR-like"/>
    <property type="match status" value="1"/>
</dbReference>
<proteinExistence type="predicted"/>
<dbReference type="Gene3D" id="1.10.10.10">
    <property type="entry name" value="Winged helix-like DNA-binding domain superfamily/Winged helix DNA-binding domain"/>
    <property type="match status" value="1"/>
</dbReference>
<dbReference type="SMART" id="SM00421">
    <property type="entry name" value="HTH_LUXR"/>
    <property type="match status" value="1"/>
</dbReference>
<protein>
    <submittedName>
        <fullName evidence="6">LuxR family maltose regulon positive regulatory protein</fullName>
    </submittedName>
</protein>
<dbReference type="InterPro" id="IPR059106">
    <property type="entry name" value="WHD_MalT"/>
</dbReference>
<dbReference type="Pfam" id="PF17874">
    <property type="entry name" value="TPR_MalT"/>
    <property type="match status" value="1"/>
</dbReference>
<dbReference type="PANTHER" id="PTHR44688">
    <property type="entry name" value="DNA-BINDING TRANSCRIPTIONAL ACTIVATOR DEVR_DOSR"/>
    <property type="match status" value="1"/>
</dbReference>
<dbReference type="InterPro" id="IPR041617">
    <property type="entry name" value="TPR_MalT"/>
</dbReference>
<feature type="region of interest" description="Disordered" evidence="4">
    <location>
        <begin position="1"/>
        <end position="27"/>
    </location>
</feature>
<dbReference type="InterPro" id="IPR011990">
    <property type="entry name" value="TPR-like_helical_dom_sf"/>
</dbReference>
<dbReference type="InterPro" id="IPR027417">
    <property type="entry name" value="P-loop_NTPase"/>
</dbReference>
<gene>
    <name evidence="6" type="ORF">HNQ60_000988</name>
</gene>
<dbReference type="GO" id="GO:0006355">
    <property type="term" value="P:regulation of DNA-templated transcription"/>
    <property type="evidence" value="ECO:0007669"/>
    <property type="project" value="InterPro"/>
</dbReference>
<evidence type="ECO:0000256" key="1">
    <source>
        <dbReference type="ARBA" id="ARBA00023015"/>
    </source>
</evidence>
<evidence type="ECO:0000256" key="4">
    <source>
        <dbReference type="SAM" id="MobiDB-lite"/>
    </source>
</evidence>
<dbReference type="SUPFAM" id="SSF52540">
    <property type="entry name" value="P-loop containing nucleoside triphosphate hydrolases"/>
    <property type="match status" value="1"/>
</dbReference>
<comment type="caution">
    <text evidence="6">The sequence shown here is derived from an EMBL/GenBank/DDBJ whole genome shotgun (WGS) entry which is preliminary data.</text>
</comment>
<keyword evidence="3" id="KW-0804">Transcription</keyword>
<dbReference type="PRINTS" id="PR00038">
    <property type="entry name" value="HTHLUXR"/>
</dbReference>
<dbReference type="GO" id="GO:0003677">
    <property type="term" value="F:DNA binding"/>
    <property type="evidence" value="ECO:0007669"/>
    <property type="project" value="UniProtKB-KW"/>
</dbReference>
<keyword evidence="1" id="KW-0805">Transcription regulation</keyword>
<accession>A0A841HJ09</accession>
<dbReference type="InterPro" id="IPR016032">
    <property type="entry name" value="Sig_transdc_resp-reg_C-effctor"/>
</dbReference>
<evidence type="ECO:0000313" key="7">
    <source>
        <dbReference type="Proteomes" id="UP000588068"/>
    </source>
</evidence>
<evidence type="ECO:0000256" key="2">
    <source>
        <dbReference type="ARBA" id="ARBA00023125"/>
    </source>
</evidence>
<dbReference type="InterPro" id="IPR036388">
    <property type="entry name" value="WH-like_DNA-bd_sf"/>
</dbReference>
<keyword evidence="7" id="KW-1185">Reference proteome</keyword>
<keyword evidence="2" id="KW-0238">DNA-binding</keyword>
<evidence type="ECO:0000259" key="5">
    <source>
        <dbReference type="PROSITE" id="PS50043"/>
    </source>
</evidence>
<dbReference type="Proteomes" id="UP000588068">
    <property type="component" value="Unassembled WGS sequence"/>
</dbReference>
<dbReference type="SUPFAM" id="SSF46894">
    <property type="entry name" value="C-terminal effector domain of the bipartite response regulators"/>
    <property type="match status" value="1"/>
</dbReference>
<dbReference type="InterPro" id="IPR000792">
    <property type="entry name" value="Tscrpt_reg_LuxR_C"/>
</dbReference>
<dbReference type="Gene3D" id="1.25.40.10">
    <property type="entry name" value="Tetratricopeptide repeat domain"/>
    <property type="match status" value="1"/>
</dbReference>
<dbReference type="RefSeq" id="WP_184329890.1">
    <property type="nucleotide sequence ID" value="NZ_JACHHZ010000001.1"/>
</dbReference>
<dbReference type="EMBL" id="JACHHZ010000001">
    <property type="protein sequence ID" value="MBB6092142.1"/>
    <property type="molecule type" value="Genomic_DNA"/>
</dbReference>
<dbReference type="PROSITE" id="PS50043">
    <property type="entry name" value="HTH_LUXR_2"/>
    <property type="match status" value="1"/>
</dbReference>
<evidence type="ECO:0000313" key="6">
    <source>
        <dbReference type="EMBL" id="MBB6092142.1"/>
    </source>
</evidence>
<dbReference type="Pfam" id="PF00196">
    <property type="entry name" value="GerE"/>
    <property type="match status" value="1"/>
</dbReference>
<feature type="domain" description="HTH luxR-type" evidence="5">
    <location>
        <begin position="854"/>
        <end position="919"/>
    </location>
</feature>
<dbReference type="PANTHER" id="PTHR44688:SF16">
    <property type="entry name" value="DNA-BINDING TRANSCRIPTIONAL ACTIVATOR DEVR_DOSR"/>
    <property type="match status" value="1"/>
</dbReference>
<dbReference type="CDD" id="cd06170">
    <property type="entry name" value="LuxR_C_like"/>
    <property type="match status" value="1"/>
</dbReference>
<evidence type="ECO:0000256" key="3">
    <source>
        <dbReference type="ARBA" id="ARBA00023163"/>
    </source>
</evidence>
<sequence>MRNQLRGQSAAAYAEPAHTPSSSRIGSDLGSPHLINSKLKPPLQTMLLVERASLIASLDTLSQRRLTLLCAPIGSGKTTLLSQWHAHRASTDAIAWLSLDEQDADPARLFSYLIGTVRSAAPAFDAWIVGRREELAEPALIDSATLSFIERLNQLDAPLTIVIDDFQCLKAPLLVRAFDLMLRRSPGYVRWVIAGRCMPELSLGSLRLEGQLGFLSAEDLKFDSPQIVELARGLCGRSLSMHEADCIRDRTEGWIAGAKLALLACEQPCADGLESFAGSHVEVARYLGESVLQEQSPAVREFLLVSSVVDRMTGELCDALLETCESQAMLEHLERAQLFIQPLDSHRHWYRYHTLFLDFLRGSARSDGAGRLAALHERASRWFAEHHLYEEALQHAFASRNDAWRGELLAHCTAQWLQSGEIPEVLRWSERLSRSEMLKEVAVCRSYIAALILCRRFDEAAATLRELQEVRGDQLDPSEAGSMRLLQTMYAVLSDTEGTLDVEDSGGLPASADAFLTGTLLTLQAYMRLRHNQFDAARRVAIRAREILRHAGNYGAGYADVVASLADRAQGDMRAATNRCEEMYAAVGSGRRNPAWMNAATALAYIRYEENRLAEAEALCVEVLPLLSVASTIENCTAAYVTLARTKAIAGQTEEARRLLDYLHSVLEGGTHHRFLAQVIGEEILLALRSGQLERARSVATEAGLIAMAGRQEWNQPRPYDEAWERYGAAYATWLIATGRQAEATTILRVLRDAARSVQYVYRETRLEALLACCLWQDGQPAAAFDALDRALSLTRGHGFTRGVFDETPALTQLVRMSIEQRRLRCVLPAHYLRKFDNVFVDKPASRAEISVRSPLPLEPLTDREVDILKLLAQGLSNQQISDHSRITLSTAKWHLKNVFTKLDVNTRTGALVRARELRLID</sequence>
<dbReference type="AlphaFoldDB" id="A0A841HJ09"/>